<dbReference type="EMBL" id="JBHSWU010000493">
    <property type="protein sequence ID" value="MFC6725367.1"/>
    <property type="molecule type" value="Genomic_DNA"/>
</dbReference>
<proteinExistence type="predicted"/>
<sequence>MDARVPRVVTDDDTATPDPPEKPVPDDDWRRIVEHVPLVSVDLLVRDGDGVVVGKRTNEPAKGEWFVPGGTVLKGERLEAAVHRVAREELGVDVEIEERLGTYEHFYDTSEVPGVDSKHYLATAFVVTPAEDESGRRPWEEAATRDDQHAGFRTVVGDDAELHPYVRRYLRDAGIGNAEAGERRDA</sequence>
<dbReference type="SUPFAM" id="SSF55811">
    <property type="entry name" value="Nudix"/>
    <property type="match status" value="1"/>
</dbReference>
<dbReference type="CDD" id="cd03430">
    <property type="entry name" value="NUDIX_GDPMH_NudD"/>
    <property type="match status" value="1"/>
</dbReference>
<protein>
    <submittedName>
        <fullName evidence="6">GDP-mannose mannosyl hydrolase</fullName>
    </submittedName>
</protein>
<feature type="domain" description="Nudix hydrolase" evidence="5">
    <location>
        <begin position="34"/>
        <end position="162"/>
    </location>
</feature>
<dbReference type="Proteomes" id="UP001596328">
    <property type="component" value="Unassembled WGS sequence"/>
</dbReference>
<evidence type="ECO:0000259" key="5">
    <source>
        <dbReference type="PROSITE" id="PS51462"/>
    </source>
</evidence>
<gene>
    <name evidence="6" type="ORF">ACFQE1_13515</name>
</gene>
<comment type="caution">
    <text evidence="6">The sequence shown here is derived from an EMBL/GenBank/DDBJ whole genome shotgun (WGS) entry which is preliminary data.</text>
</comment>
<feature type="compositionally biased region" description="Basic and acidic residues" evidence="4">
    <location>
        <begin position="133"/>
        <end position="150"/>
    </location>
</feature>
<evidence type="ECO:0000256" key="2">
    <source>
        <dbReference type="ARBA" id="ARBA00022801"/>
    </source>
</evidence>
<organism evidence="6 7">
    <name type="scientific">Halobium palmae</name>
    <dbReference type="NCBI Taxonomy" id="1776492"/>
    <lineage>
        <taxon>Archaea</taxon>
        <taxon>Methanobacteriati</taxon>
        <taxon>Methanobacteriota</taxon>
        <taxon>Stenosarchaea group</taxon>
        <taxon>Halobacteria</taxon>
        <taxon>Halobacteriales</taxon>
        <taxon>Haloferacaceae</taxon>
        <taxon>Halobium</taxon>
    </lineage>
</organism>
<evidence type="ECO:0000256" key="3">
    <source>
        <dbReference type="ARBA" id="ARBA00022842"/>
    </source>
</evidence>
<dbReference type="PANTHER" id="PTHR43046">
    <property type="entry name" value="GDP-MANNOSE MANNOSYL HYDROLASE"/>
    <property type="match status" value="1"/>
</dbReference>
<dbReference type="PANTHER" id="PTHR43046:SF12">
    <property type="entry name" value="GDP-MANNOSE MANNOSYL HYDROLASE"/>
    <property type="match status" value="1"/>
</dbReference>
<dbReference type="InterPro" id="IPR000086">
    <property type="entry name" value="NUDIX_hydrolase_dom"/>
</dbReference>
<keyword evidence="7" id="KW-1185">Reference proteome</keyword>
<feature type="region of interest" description="Disordered" evidence="4">
    <location>
        <begin position="1"/>
        <end position="27"/>
    </location>
</feature>
<dbReference type="GO" id="GO:0016787">
    <property type="term" value="F:hydrolase activity"/>
    <property type="evidence" value="ECO:0007669"/>
    <property type="project" value="UniProtKB-KW"/>
</dbReference>
<accession>A0ABD5S2D0</accession>
<feature type="region of interest" description="Disordered" evidence="4">
    <location>
        <begin position="132"/>
        <end position="151"/>
    </location>
</feature>
<dbReference type="Gene3D" id="3.90.79.10">
    <property type="entry name" value="Nucleoside Triphosphate Pyrophosphohydrolase"/>
    <property type="match status" value="1"/>
</dbReference>
<name>A0ABD5S2D0_9EURY</name>
<keyword evidence="2 6" id="KW-0378">Hydrolase</keyword>
<evidence type="ECO:0000313" key="6">
    <source>
        <dbReference type="EMBL" id="MFC6725367.1"/>
    </source>
</evidence>
<evidence type="ECO:0000256" key="4">
    <source>
        <dbReference type="SAM" id="MobiDB-lite"/>
    </source>
</evidence>
<comment type="cofactor">
    <cofactor evidence="1">
        <name>Mg(2+)</name>
        <dbReference type="ChEBI" id="CHEBI:18420"/>
    </cofactor>
</comment>
<evidence type="ECO:0000313" key="7">
    <source>
        <dbReference type="Proteomes" id="UP001596328"/>
    </source>
</evidence>
<evidence type="ECO:0000256" key="1">
    <source>
        <dbReference type="ARBA" id="ARBA00001946"/>
    </source>
</evidence>
<dbReference type="Pfam" id="PF00293">
    <property type="entry name" value="NUDIX"/>
    <property type="match status" value="1"/>
</dbReference>
<dbReference type="AlphaFoldDB" id="A0ABD5S2D0"/>
<keyword evidence="3" id="KW-0460">Magnesium</keyword>
<dbReference type="PROSITE" id="PS51462">
    <property type="entry name" value="NUDIX"/>
    <property type="match status" value="1"/>
</dbReference>
<reference evidence="6 7" key="1">
    <citation type="journal article" date="2019" name="Int. J. Syst. Evol. Microbiol.">
        <title>The Global Catalogue of Microorganisms (GCM) 10K type strain sequencing project: providing services to taxonomists for standard genome sequencing and annotation.</title>
        <authorList>
            <consortium name="The Broad Institute Genomics Platform"/>
            <consortium name="The Broad Institute Genome Sequencing Center for Infectious Disease"/>
            <person name="Wu L."/>
            <person name="Ma J."/>
        </authorList>
    </citation>
    <scope>NUCLEOTIDE SEQUENCE [LARGE SCALE GENOMIC DNA]</scope>
    <source>
        <strain evidence="6 7">NBRC 111368</strain>
    </source>
</reference>
<dbReference type="InterPro" id="IPR015797">
    <property type="entry name" value="NUDIX_hydrolase-like_dom_sf"/>
</dbReference>